<proteinExistence type="predicted"/>
<dbReference type="EMBL" id="JAGINU010000001">
    <property type="protein sequence ID" value="MBP2370252.1"/>
    <property type="molecule type" value="Genomic_DNA"/>
</dbReference>
<accession>A0ABS4W215</accession>
<evidence type="ECO:0000313" key="2">
    <source>
        <dbReference type="Proteomes" id="UP001519295"/>
    </source>
</evidence>
<gene>
    <name evidence="1" type="ORF">JOF36_005948</name>
</gene>
<organism evidence="1 2">
    <name type="scientific">Pseudonocardia parietis</name>
    <dbReference type="NCBI Taxonomy" id="570936"/>
    <lineage>
        <taxon>Bacteria</taxon>
        <taxon>Bacillati</taxon>
        <taxon>Actinomycetota</taxon>
        <taxon>Actinomycetes</taxon>
        <taxon>Pseudonocardiales</taxon>
        <taxon>Pseudonocardiaceae</taxon>
        <taxon>Pseudonocardia</taxon>
    </lineage>
</organism>
<protein>
    <submittedName>
        <fullName evidence="1">Peptidoglycan/xylan/chitin deacetylase (PgdA/CDA1 family)</fullName>
    </submittedName>
</protein>
<dbReference type="RefSeq" id="WP_210033349.1">
    <property type="nucleotide sequence ID" value="NZ_JAGINU010000001.1"/>
</dbReference>
<dbReference type="Proteomes" id="UP001519295">
    <property type="component" value="Unassembled WGS sequence"/>
</dbReference>
<comment type="caution">
    <text evidence="1">The sequence shown here is derived from an EMBL/GenBank/DDBJ whole genome shotgun (WGS) entry which is preliminary data.</text>
</comment>
<reference evidence="1 2" key="1">
    <citation type="submission" date="2021-03" db="EMBL/GenBank/DDBJ databases">
        <title>Sequencing the genomes of 1000 actinobacteria strains.</title>
        <authorList>
            <person name="Klenk H.-P."/>
        </authorList>
    </citation>
    <scope>NUCLEOTIDE SEQUENCE [LARGE SCALE GENOMIC DNA]</scope>
    <source>
        <strain evidence="1 2">DSM 45256</strain>
    </source>
</reference>
<evidence type="ECO:0000313" key="1">
    <source>
        <dbReference type="EMBL" id="MBP2370252.1"/>
    </source>
</evidence>
<name>A0ABS4W215_9PSEU</name>
<keyword evidence="2" id="KW-1185">Reference proteome</keyword>
<sequence>MNGPREYPATVDELPEIDRAAIGPRVPGGRYRSGYWGVTYRVDAVLVGHAARKEIPWSDLAIVETDLDGPNAGQRRVHCTAWNGKRDRPLDPRQYRARVARLGMAGRSTA</sequence>